<dbReference type="AlphaFoldDB" id="A0A7T8JYH5"/>
<protein>
    <submittedName>
        <fullName evidence="1">Uncharacterized protein</fullName>
    </submittedName>
</protein>
<name>A0A7T8JYH5_CALRO</name>
<evidence type="ECO:0000313" key="2">
    <source>
        <dbReference type="Proteomes" id="UP000595437"/>
    </source>
</evidence>
<organism evidence="1 2">
    <name type="scientific">Caligus rogercresseyi</name>
    <name type="common">Sea louse</name>
    <dbReference type="NCBI Taxonomy" id="217165"/>
    <lineage>
        <taxon>Eukaryota</taxon>
        <taxon>Metazoa</taxon>
        <taxon>Ecdysozoa</taxon>
        <taxon>Arthropoda</taxon>
        <taxon>Crustacea</taxon>
        <taxon>Multicrustacea</taxon>
        <taxon>Hexanauplia</taxon>
        <taxon>Copepoda</taxon>
        <taxon>Siphonostomatoida</taxon>
        <taxon>Caligidae</taxon>
        <taxon>Caligus</taxon>
    </lineage>
</organism>
<keyword evidence="2" id="KW-1185">Reference proteome</keyword>
<dbReference type="EMBL" id="CP045903">
    <property type="protein sequence ID" value="QQP38846.1"/>
    <property type="molecule type" value="Genomic_DNA"/>
</dbReference>
<accession>A0A7T8JYH5</accession>
<proteinExistence type="predicted"/>
<sequence length="173" mass="19570">MRVQDCYPIVVLCECSKPLNPETCVYFYSASHESFGAEVHISKNVRGRPHLPQEKGEQADRPLLLVLEMPRRIHTILDPMDGEEIRIQKTLKFHNHPPNESALFKHSFYQDLKAVSLARPELSSSALVKEALGDMDEASLSQLPPFTAGETRSAMEKGSLHRGNPFIKQYAWV</sequence>
<gene>
    <name evidence="1" type="ORF">FKW44_019542</name>
</gene>
<reference evidence="2" key="1">
    <citation type="submission" date="2021-01" db="EMBL/GenBank/DDBJ databases">
        <title>Caligus Genome Assembly.</title>
        <authorList>
            <person name="Gallardo-Escarate C."/>
        </authorList>
    </citation>
    <scope>NUCLEOTIDE SEQUENCE [LARGE SCALE GENOMIC DNA]</scope>
</reference>
<dbReference type="Proteomes" id="UP000595437">
    <property type="component" value="Chromosome 14"/>
</dbReference>
<evidence type="ECO:0000313" key="1">
    <source>
        <dbReference type="EMBL" id="QQP38846.1"/>
    </source>
</evidence>